<dbReference type="AlphaFoldDB" id="A0A367XHH6"/>
<dbReference type="CDD" id="cd02440">
    <property type="entry name" value="AdoMet_MTases"/>
    <property type="match status" value="1"/>
</dbReference>
<dbReference type="RefSeq" id="WP_062960854.1">
    <property type="nucleotide sequence ID" value="NZ_JALLPZ010000002.1"/>
</dbReference>
<proteinExistence type="predicted"/>
<protein>
    <recommendedName>
        <fullName evidence="3">Methyltransferase domain-containing protein</fullName>
    </recommendedName>
</protein>
<dbReference type="Proteomes" id="UP000252266">
    <property type="component" value="Unassembled WGS sequence"/>
</dbReference>
<dbReference type="InterPro" id="IPR029063">
    <property type="entry name" value="SAM-dependent_MTases_sf"/>
</dbReference>
<dbReference type="EMBL" id="JPWJ01000001">
    <property type="protein sequence ID" value="RCK53098.1"/>
    <property type="molecule type" value="Genomic_DNA"/>
</dbReference>
<dbReference type="Pfam" id="PF13489">
    <property type="entry name" value="Methyltransf_23"/>
    <property type="match status" value="1"/>
</dbReference>
<name>A0A367XHH6_9PROT</name>
<sequence>MKNTNMPHSVNDTEFCSIYRQSVEDIFKFWTPSMQEEVARHCFPWRESVTNFKEYLLASEQRYLNAYRLLMENGGFNSLCDVGGFFGAFPLTLSRLGHKVAMTEALEYYSESFNPLFDFLTDQDVNIIDYDPFGSSSLPEKDFDVVTVMAVIEHYPHSLKKFMENILRVFKQDGRVYIDVPNIAYWPKRMAMLLGKTPLVPVSDIFRSSEPFIGHHHEFTRQEVRDLASLCGIEILRELYFNYSFRGPFIKRFYSDPLLTLMSYNPSMRECIGILAKKR</sequence>
<comment type="caution">
    <text evidence="1">The sequence shown here is derived from an EMBL/GenBank/DDBJ whole genome shotgun (WGS) entry which is preliminary data.</text>
</comment>
<evidence type="ECO:0000313" key="1">
    <source>
        <dbReference type="EMBL" id="RCK53098.1"/>
    </source>
</evidence>
<reference evidence="1 2" key="1">
    <citation type="submission" date="2014-07" db="EMBL/GenBank/DDBJ databases">
        <title>Draft genome sequence of Thalassospira xiamenensis IB13.</title>
        <authorList>
            <person name="Lai Q."/>
            <person name="Shao Z."/>
        </authorList>
    </citation>
    <scope>NUCLEOTIDE SEQUENCE [LARGE SCALE GENOMIC DNA]</scope>
    <source>
        <strain evidence="1 2">IB13</strain>
    </source>
</reference>
<accession>A0A367XHH6</accession>
<gene>
    <name evidence="1" type="ORF">TH44_02490</name>
</gene>
<dbReference type="SUPFAM" id="SSF53335">
    <property type="entry name" value="S-adenosyl-L-methionine-dependent methyltransferases"/>
    <property type="match status" value="1"/>
</dbReference>
<evidence type="ECO:0008006" key="3">
    <source>
        <dbReference type="Google" id="ProtNLM"/>
    </source>
</evidence>
<evidence type="ECO:0000313" key="2">
    <source>
        <dbReference type="Proteomes" id="UP000252266"/>
    </source>
</evidence>
<dbReference type="Gene3D" id="3.40.50.150">
    <property type="entry name" value="Vaccinia Virus protein VP39"/>
    <property type="match status" value="1"/>
</dbReference>
<organism evidence="1 2">
    <name type="scientific">Thalassospira xiamenensis</name>
    <dbReference type="NCBI Taxonomy" id="220697"/>
    <lineage>
        <taxon>Bacteria</taxon>
        <taxon>Pseudomonadati</taxon>
        <taxon>Pseudomonadota</taxon>
        <taxon>Alphaproteobacteria</taxon>
        <taxon>Rhodospirillales</taxon>
        <taxon>Thalassospiraceae</taxon>
        <taxon>Thalassospira</taxon>
    </lineage>
</organism>